<organism evidence="3">
    <name type="scientific">Timspurckia oligopyrenoides</name>
    <dbReference type="NCBI Taxonomy" id="708627"/>
    <lineage>
        <taxon>Eukaryota</taxon>
        <taxon>Rhodophyta</taxon>
        <taxon>Bangiophyceae</taxon>
        <taxon>Porphyridiales</taxon>
        <taxon>Porphyridiaceae</taxon>
        <taxon>Timspurckia</taxon>
    </lineage>
</organism>
<dbReference type="PANTHER" id="PTHR22929:SF0">
    <property type="entry name" value="TRANSCRIPTION FACTOR TFIIIB COMPONENT B'' HOMOLOG"/>
    <property type="match status" value="1"/>
</dbReference>
<dbReference type="CDD" id="cd00167">
    <property type="entry name" value="SANT"/>
    <property type="match status" value="1"/>
</dbReference>
<dbReference type="InterPro" id="IPR039467">
    <property type="entry name" value="TFIIIB_B''_Myb"/>
</dbReference>
<dbReference type="Gene3D" id="1.10.10.60">
    <property type="entry name" value="Homeodomain-like"/>
    <property type="match status" value="1"/>
</dbReference>
<feature type="compositionally biased region" description="Polar residues" evidence="1">
    <location>
        <begin position="63"/>
        <end position="73"/>
    </location>
</feature>
<dbReference type="InterPro" id="IPR001005">
    <property type="entry name" value="SANT/Myb"/>
</dbReference>
<dbReference type="EMBL" id="HBFP01001376">
    <property type="protein sequence ID" value="CAD8816611.1"/>
    <property type="molecule type" value="Transcribed_RNA"/>
</dbReference>
<dbReference type="SUPFAM" id="SSF46689">
    <property type="entry name" value="Homeodomain-like"/>
    <property type="match status" value="1"/>
</dbReference>
<gene>
    <name evidence="3" type="ORF">TOLI1172_LOCUS999</name>
</gene>
<feature type="domain" description="Myb-like" evidence="2">
    <location>
        <begin position="157"/>
        <end position="205"/>
    </location>
</feature>
<proteinExistence type="predicted"/>
<dbReference type="AlphaFoldDB" id="A0A7S1EPR8"/>
<feature type="compositionally biased region" description="Polar residues" evidence="1">
    <location>
        <begin position="81"/>
        <end position="90"/>
    </location>
</feature>
<dbReference type="GO" id="GO:0001156">
    <property type="term" value="F:TFIIIC-class transcription factor complex binding"/>
    <property type="evidence" value="ECO:0007669"/>
    <property type="project" value="TreeGrafter"/>
</dbReference>
<dbReference type="Pfam" id="PF15963">
    <property type="entry name" value="Myb_DNA-bind_7"/>
    <property type="match status" value="1"/>
</dbReference>
<evidence type="ECO:0000259" key="2">
    <source>
        <dbReference type="SMART" id="SM00717"/>
    </source>
</evidence>
<protein>
    <recommendedName>
        <fullName evidence="2">Myb-like domain-containing protein</fullName>
    </recommendedName>
</protein>
<accession>A0A7S1EPR8</accession>
<feature type="region of interest" description="Disordered" evidence="1">
    <location>
        <begin position="35"/>
        <end position="90"/>
    </location>
</feature>
<dbReference type="PANTHER" id="PTHR22929">
    <property type="entry name" value="RNA POLYMERASE III TRANSCRIPTION INITIATION FACTOR B"/>
    <property type="match status" value="1"/>
</dbReference>
<sequence length="240" mass="27367">MMSGERDSSVQEKNAENCSGVVESCDIQIHEMIKNLRKKNNTKSMPSTVKERIDKKHKRNAQRLLSQDSNQPAGESHRQQQKQQNESGIQRNSLAARNHSLAPQLRFDDDGNIVIDEASLVVTMGVPSGDELALQQMEAVEVGMNHVSSASFSKRQYASPWSQQETELFYDALRKFGTEFGLMESVLKGRTRKMIKNKFIREEKAHPMRVDAALNSRVKLDQSDMMRVQEFAQQQRDNNQ</sequence>
<dbReference type="InterPro" id="IPR009057">
    <property type="entry name" value="Homeodomain-like_sf"/>
</dbReference>
<name>A0A7S1EPR8_9RHOD</name>
<reference evidence="3" key="1">
    <citation type="submission" date="2021-01" db="EMBL/GenBank/DDBJ databases">
        <authorList>
            <person name="Corre E."/>
            <person name="Pelletier E."/>
            <person name="Niang G."/>
            <person name="Scheremetjew M."/>
            <person name="Finn R."/>
            <person name="Kale V."/>
            <person name="Holt S."/>
            <person name="Cochrane G."/>
            <person name="Meng A."/>
            <person name="Brown T."/>
            <person name="Cohen L."/>
        </authorList>
    </citation>
    <scope>NUCLEOTIDE SEQUENCE</scope>
    <source>
        <strain evidence="3">CCMP3278</strain>
    </source>
</reference>
<dbReference type="GO" id="GO:0070898">
    <property type="term" value="P:RNA polymerase III preinitiation complex assembly"/>
    <property type="evidence" value="ECO:0007669"/>
    <property type="project" value="TreeGrafter"/>
</dbReference>
<evidence type="ECO:0000313" key="3">
    <source>
        <dbReference type="EMBL" id="CAD8816611.1"/>
    </source>
</evidence>
<evidence type="ECO:0000256" key="1">
    <source>
        <dbReference type="SAM" id="MobiDB-lite"/>
    </source>
</evidence>
<dbReference type="GO" id="GO:0000126">
    <property type="term" value="C:transcription factor TFIIIB complex"/>
    <property type="evidence" value="ECO:0007669"/>
    <property type="project" value="TreeGrafter"/>
</dbReference>
<dbReference type="SMART" id="SM00717">
    <property type="entry name" value="SANT"/>
    <property type="match status" value="1"/>
</dbReference>